<feature type="binding site" evidence="3">
    <location>
        <position position="68"/>
    </location>
    <ligand>
        <name>substrate</name>
    </ligand>
</feature>
<feature type="active site" description="Proton donor/acceptor" evidence="2">
    <location>
        <position position="92"/>
    </location>
</feature>
<keyword evidence="1" id="KW-0378">Hydrolase</keyword>
<evidence type="ECO:0000313" key="4">
    <source>
        <dbReference type="EMBL" id="GHO45236.1"/>
    </source>
</evidence>
<organism evidence="4 5">
    <name type="scientific">Ktedonospora formicarum</name>
    <dbReference type="NCBI Taxonomy" id="2778364"/>
    <lineage>
        <taxon>Bacteria</taxon>
        <taxon>Bacillati</taxon>
        <taxon>Chloroflexota</taxon>
        <taxon>Ktedonobacteria</taxon>
        <taxon>Ktedonobacterales</taxon>
        <taxon>Ktedonobacteraceae</taxon>
        <taxon>Ktedonospora</taxon>
    </lineage>
</organism>
<dbReference type="SUPFAM" id="SSF53254">
    <property type="entry name" value="Phosphoglycerate mutase-like"/>
    <property type="match status" value="1"/>
</dbReference>
<proteinExistence type="predicted"/>
<comment type="caution">
    <text evidence="4">The sequence shown here is derived from an EMBL/GenBank/DDBJ whole genome shotgun (WGS) entry which is preliminary data.</text>
</comment>
<dbReference type="AlphaFoldDB" id="A0A8J3MSV3"/>
<dbReference type="GO" id="GO:0004331">
    <property type="term" value="F:fructose-2,6-bisphosphate 2-phosphatase activity"/>
    <property type="evidence" value="ECO:0007669"/>
    <property type="project" value="TreeGrafter"/>
</dbReference>
<reference evidence="4" key="1">
    <citation type="submission" date="2020-10" db="EMBL/GenBank/DDBJ databases">
        <title>Taxonomic study of unclassified bacteria belonging to the class Ktedonobacteria.</title>
        <authorList>
            <person name="Yabe S."/>
            <person name="Wang C.M."/>
            <person name="Zheng Y."/>
            <person name="Sakai Y."/>
            <person name="Cavaletti L."/>
            <person name="Monciardini P."/>
            <person name="Donadio S."/>
        </authorList>
    </citation>
    <scope>NUCLEOTIDE SEQUENCE</scope>
    <source>
        <strain evidence="4">SOSP1-1</strain>
    </source>
</reference>
<sequence length="215" mass="24241">MSSRIYPDLPTTRLLIVRHGETSYSRDNVCYGTTEVPLTELGLLQAKTLAERLRHEDINAIYCSPQERARQTATPSANQLQLPLQTRLALREMDFGRWENIPRERLKQEYPAELAAWDRGSWMSCPPGGETQQAVLARTVPCLTDLLVKHSGETLLLVSHQTVIRLLVGHLLDMSLSASRRLNVANASVTELHITGDVVHLTRFNDNAHLRSLQQ</sequence>
<dbReference type="EMBL" id="BNJF01000001">
    <property type="protein sequence ID" value="GHO45236.1"/>
    <property type="molecule type" value="Genomic_DNA"/>
</dbReference>
<evidence type="ECO:0000256" key="2">
    <source>
        <dbReference type="PIRSR" id="PIRSR613078-1"/>
    </source>
</evidence>
<dbReference type="Gene3D" id="3.40.50.1240">
    <property type="entry name" value="Phosphoglycerate mutase-like"/>
    <property type="match status" value="1"/>
</dbReference>
<protein>
    <submittedName>
        <fullName evidence="4">Phosphoglycerate mutase</fullName>
    </submittedName>
</protein>
<evidence type="ECO:0000256" key="3">
    <source>
        <dbReference type="PIRSR" id="PIRSR613078-2"/>
    </source>
</evidence>
<dbReference type="GO" id="GO:0005829">
    <property type="term" value="C:cytosol"/>
    <property type="evidence" value="ECO:0007669"/>
    <property type="project" value="TreeGrafter"/>
</dbReference>
<dbReference type="RefSeq" id="WP_220194583.1">
    <property type="nucleotide sequence ID" value="NZ_BNJF01000001.1"/>
</dbReference>
<name>A0A8J3MSV3_9CHLR</name>
<dbReference type="SMART" id="SM00855">
    <property type="entry name" value="PGAM"/>
    <property type="match status" value="1"/>
</dbReference>
<dbReference type="PANTHER" id="PTHR46517">
    <property type="entry name" value="FRUCTOSE-2,6-BISPHOSPHATASE TIGAR"/>
    <property type="match status" value="1"/>
</dbReference>
<dbReference type="Pfam" id="PF00300">
    <property type="entry name" value="His_Phos_1"/>
    <property type="match status" value="1"/>
</dbReference>
<dbReference type="GO" id="GO:0045820">
    <property type="term" value="P:negative regulation of glycolytic process"/>
    <property type="evidence" value="ECO:0007669"/>
    <property type="project" value="TreeGrafter"/>
</dbReference>
<dbReference type="CDD" id="cd07067">
    <property type="entry name" value="HP_PGM_like"/>
    <property type="match status" value="1"/>
</dbReference>
<evidence type="ECO:0000313" key="5">
    <source>
        <dbReference type="Proteomes" id="UP000612362"/>
    </source>
</evidence>
<dbReference type="PIRSF" id="PIRSF000709">
    <property type="entry name" value="6PFK_2-Ptase"/>
    <property type="match status" value="1"/>
</dbReference>
<dbReference type="InterPro" id="IPR051695">
    <property type="entry name" value="Phosphoglycerate_Mutase"/>
</dbReference>
<dbReference type="Proteomes" id="UP000612362">
    <property type="component" value="Unassembled WGS sequence"/>
</dbReference>
<dbReference type="InterPro" id="IPR029033">
    <property type="entry name" value="His_PPase_superfam"/>
</dbReference>
<dbReference type="InterPro" id="IPR013078">
    <property type="entry name" value="His_Pase_superF_clade-1"/>
</dbReference>
<keyword evidence="5" id="KW-1185">Reference proteome</keyword>
<dbReference type="GO" id="GO:0043456">
    <property type="term" value="P:regulation of pentose-phosphate shunt"/>
    <property type="evidence" value="ECO:0007669"/>
    <property type="project" value="TreeGrafter"/>
</dbReference>
<evidence type="ECO:0000256" key="1">
    <source>
        <dbReference type="ARBA" id="ARBA00022801"/>
    </source>
</evidence>
<dbReference type="PANTHER" id="PTHR46517:SF1">
    <property type="entry name" value="FRUCTOSE-2,6-BISPHOSPHATASE TIGAR"/>
    <property type="match status" value="1"/>
</dbReference>
<gene>
    <name evidence="4" type="ORF">KSX_33990</name>
</gene>
<feature type="active site" description="Tele-phosphohistidine intermediate" evidence="2">
    <location>
        <position position="19"/>
    </location>
</feature>
<accession>A0A8J3MSV3</accession>